<protein>
    <recommendedName>
        <fullName evidence="3">Transcriptional regulator</fullName>
    </recommendedName>
</protein>
<name>A0ABX9Q364_9BACT</name>
<organism evidence="1 2">
    <name type="scientific">Corallococcus praedator</name>
    <dbReference type="NCBI Taxonomy" id="2316724"/>
    <lineage>
        <taxon>Bacteria</taxon>
        <taxon>Pseudomonadati</taxon>
        <taxon>Myxococcota</taxon>
        <taxon>Myxococcia</taxon>
        <taxon>Myxococcales</taxon>
        <taxon>Cystobacterineae</taxon>
        <taxon>Myxococcaceae</taxon>
        <taxon>Corallococcus</taxon>
    </lineage>
</organism>
<evidence type="ECO:0000313" key="1">
    <source>
        <dbReference type="EMBL" id="RKH78868.1"/>
    </source>
</evidence>
<accession>A0ABX9Q364</accession>
<dbReference type="EMBL" id="RAWI01001187">
    <property type="protein sequence ID" value="RKH78868.1"/>
    <property type="molecule type" value="Genomic_DNA"/>
</dbReference>
<sequence>MEQSLQDLALELGQSIDQQSAAQLYQTASDLLHQTDYAPLTLARVAGTLLVYQLQKTEAEEVEWFKSQVEQCTNDEDVEELIESLHRIDAL</sequence>
<evidence type="ECO:0000313" key="2">
    <source>
        <dbReference type="Proteomes" id="UP000278907"/>
    </source>
</evidence>
<reference evidence="1 2" key="1">
    <citation type="submission" date="2018-09" db="EMBL/GenBank/DDBJ databases">
        <authorList>
            <person name="Livingstone P.G."/>
            <person name="Whitworth D.E."/>
        </authorList>
    </citation>
    <scope>NUCLEOTIDE SEQUENCE [LARGE SCALE GENOMIC DNA]</scope>
    <source>
        <strain evidence="1 2">CA031B</strain>
    </source>
</reference>
<keyword evidence="2" id="KW-1185">Reference proteome</keyword>
<proteinExistence type="predicted"/>
<gene>
    <name evidence="1" type="ORF">D7Y13_43690</name>
</gene>
<dbReference type="Proteomes" id="UP000278907">
    <property type="component" value="Unassembled WGS sequence"/>
</dbReference>
<comment type="caution">
    <text evidence="1">The sequence shown here is derived from an EMBL/GenBank/DDBJ whole genome shotgun (WGS) entry which is preliminary data.</text>
</comment>
<evidence type="ECO:0008006" key="3">
    <source>
        <dbReference type="Google" id="ProtNLM"/>
    </source>
</evidence>